<dbReference type="SMART" id="SM00733">
    <property type="entry name" value="Mterf"/>
    <property type="match status" value="5"/>
</dbReference>
<feature type="non-terminal residue" evidence="4">
    <location>
        <position position="1"/>
    </location>
</feature>
<dbReference type="PANTHER" id="PTHR13068">
    <property type="entry name" value="CGI-12 PROTEIN-RELATED"/>
    <property type="match status" value="1"/>
</dbReference>
<comment type="similarity">
    <text evidence="1">Belongs to the mTERF family.</text>
</comment>
<evidence type="ECO:0000256" key="2">
    <source>
        <dbReference type="ARBA" id="ARBA00022472"/>
    </source>
</evidence>
<keyword evidence="5" id="KW-1185">Reference proteome</keyword>
<keyword evidence="2" id="KW-0804">Transcription</keyword>
<protein>
    <submittedName>
        <fullName evidence="4">Mitochondrial transcription termination factorfamily protein</fullName>
    </submittedName>
</protein>
<dbReference type="InterPro" id="IPR003690">
    <property type="entry name" value="MTERF"/>
</dbReference>
<reference evidence="5" key="1">
    <citation type="journal article" date="2019" name="Curr. Biol.">
        <title>Genome Sequence of Striga asiatica Provides Insight into the Evolution of Plant Parasitism.</title>
        <authorList>
            <person name="Yoshida S."/>
            <person name="Kim S."/>
            <person name="Wafula E.K."/>
            <person name="Tanskanen J."/>
            <person name="Kim Y.M."/>
            <person name="Honaas L."/>
            <person name="Yang Z."/>
            <person name="Spallek T."/>
            <person name="Conn C.E."/>
            <person name="Ichihashi Y."/>
            <person name="Cheong K."/>
            <person name="Cui S."/>
            <person name="Der J.P."/>
            <person name="Gundlach H."/>
            <person name="Jiao Y."/>
            <person name="Hori C."/>
            <person name="Ishida J.K."/>
            <person name="Kasahara H."/>
            <person name="Kiba T."/>
            <person name="Kim M.S."/>
            <person name="Koo N."/>
            <person name="Laohavisit A."/>
            <person name="Lee Y.H."/>
            <person name="Lumba S."/>
            <person name="McCourt P."/>
            <person name="Mortimer J.C."/>
            <person name="Mutuku J.M."/>
            <person name="Nomura T."/>
            <person name="Sasaki-Sekimoto Y."/>
            <person name="Seto Y."/>
            <person name="Wang Y."/>
            <person name="Wakatake T."/>
            <person name="Sakakibara H."/>
            <person name="Demura T."/>
            <person name="Yamaguchi S."/>
            <person name="Yoneyama K."/>
            <person name="Manabe R.I."/>
            <person name="Nelson D.C."/>
            <person name="Schulman A.H."/>
            <person name="Timko M.P."/>
            <person name="dePamphilis C.W."/>
            <person name="Choi D."/>
            <person name="Shirasu K."/>
        </authorList>
    </citation>
    <scope>NUCLEOTIDE SEQUENCE [LARGE SCALE GENOMIC DNA]</scope>
    <source>
        <strain evidence="5">cv. UVA1</strain>
    </source>
</reference>
<proteinExistence type="inferred from homology"/>
<dbReference type="GO" id="GO:0006353">
    <property type="term" value="P:DNA-templated transcription termination"/>
    <property type="evidence" value="ECO:0007669"/>
    <property type="project" value="UniProtKB-KW"/>
</dbReference>
<dbReference type="InterPro" id="IPR038538">
    <property type="entry name" value="MTERF_sf"/>
</dbReference>
<dbReference type="PANTHER" id="PTHR13068:SF166">
    <property type="entry name" value="TRANSCRIPTION TERMINATION FACTOR MTERF15, MITOCHONDRIAL-LIKE"/>
    <property type="match status" value="1"/>
</dbReference>
<keyword evidence="2" id="KW-0805">Transcription regulation</keyword>
<dbReference type="Pfam" id="PF02536">
    <property type="entry name" value="mTERF"/>
    <property type="match status" value="1"/>
</dbReference>
<evidence type="ECO:0000256" key="3">
    <source>
        <dbReference type="ARBA" id="ARBA00022946"/>
    </source>
</evidence>
<dbReference type="Proteomes" id="UP000325081">
    <property type="component" value="Unassembled WGS sequence"/>
</dbReference>
<evidence type="ECO:0000313" key="4">
    <source>
        <dbReference type="EMBL" id="GER44747.1"/>
    </source>
</evidence>
<dbReference type="EMBL" id="BKCP01007070">
    <property type="protein sequence ID" value="GER44747.1"/>
    <property type="molecule type" value="Genomic_DNA"/>
</dbReference>
<dbReference type="FunFam" id="1.25.70.10:FF:000001">
    <property type="entry name" value="Mitochondrial transcription termination factor-like"/>
    <property type="match status" value="1"/>
</dbReference>
<organism evidence="4 5">
    <name type="scientific">Striga asiatica</name>
    <name type="common">Asiatic witchweed</name>
    <name type="synonym">Buchnera asiatica</name>
    <dbReference type="NCBI Taxonomy" id="4170"/>
    <lineage>
        <taxon>Eukaryota</taxon>
        <taxon>Viridiplantae</taxon>
        <taxon>Streptophyta</taxon>
        <taxon>Embryophyta</taxon>
        <taxon>Tracheophyta</taxon>
        <taxon>Spermatophyta</taxon>
        <taxon>Magnoliopsida</taxon>
        <taxon>eudicotyledons</taxon>
        <taxon>Gunneridae</taxon>
        <taxon>Pentapetalae</taxon>
        <taxon>asterids</taxon>
        <taxon>lamiids</taxon>
        <taxon>Lamiales</taxon>
        <taxon>Orobanchaceae</taxon>
        <taxon>Buchnereae</taxon>
        <taxon>Striga</taxon>
    </lineage>
</organism>
<evidence type="ECO:0000313" key="5">
    <source>
        <dbReference type="Proteomes" id="UP000325081"/>
    </source>
</evidence>
<name>A0A5A7QJT8_STRAF</name>
<gene>
    <name evidence="4" type="ORF">STAS_21653</name>
</gene>
<dbReference type="GO" id="GO:0003676">
    <property type="term" value="F:nucleic acid binding"/>
    <property type="evidence" value="ECO:0007669"/>
    <property type="project" value="InterPro"/>
</dbReference>
<keyword evidence="3" id="KW-0809">Transit peptide</keyword>
<dbReference type="Gene3D" id="1.25.70.10">
    <property type="entry name" value="Transcription termination factor 3, mitochondrial"/>
    <property type="match status" value="1"/>
</dbReference>
<accession>A0A5A7QJT8</accession>
<dbReference type="OrthoDB" id="637682at2759"/>
<keyword evidence="2" id="KW-0806">Transcription termination</keyword>
<dbReference type="AlphaFoldDB" id="A0A5A7QJT8"/>
<sequence length="385" mass="43708">RLANFSSLQTAEPTKYPPEKGLVVSFLINSCGLSPKDAVAASKRVHFDSPDKPNNFLGVLQKQGFTEPQISRIVRGHPNLLTLNPEKCILPKIQFFRRSLVGVSEKDVLDTVSRFPCFLASSLKHKLEPNLDYLKNLVGPETTETLFRKGSRALSRFNLTSKVIPNMNHLQEIGVPPAFLELSLFQCIGIFSLKSNEFKKLAQNVSEMGFDPSKSMFVLAMNALSGKTRLSLWNKCYQVYQKWGWSRDDILSAFLKHPNCMLCSEKKITAILEFVVRELGREARVVARCPSIIFYSMEKRIVPRCTLVRDLASKGLVKEDWALTSVLRLTEEDFMRKYVMDSSMCDVCLDNWVNKHLVSYLELAQVVIYSPELNQAFHALLDVPH</sequence>
<evidence type="ECO:0000256" key="1">
    <source>
        <dbReference type="ARBA" id="ARBA00007692"/>
    </source>
</evidence>
<comment type="caution">
    <text evidence="4">The sequence shown here is derived from an EMBL/GenBank/DDBJ whole genome shotgun (WGS) entry which is preliminary data.</text>
</comment>